<dbReference type="GeneID" id="9596985"/>
<dbReference type="KEGG" id="scm:SCHCO_02616969"/>
<gene>
    <name evidence="1" type="ORF">SCHCODRAFT_233803</name>
</gene>
<evidence type="ECO:0000313" key="2">
    <source>
        <dbReference type="Proteomes" id="UP000007431"/>
    </source>
</evidence>
<protein>
    <submittedName>
        <fullName evidence="1">Uncharacterized protein</fullName>
    </submittedName>
</protein>
<dbReference type="RefSeq" id="XP_003034717.1">
    <property type="nucleotide sequence ID" value="XM_003034671.1"/>
</dbReference>
<reference evidence="1 2" key="1">
    <citation type="journal article" date="2010" name="Nat. Biotechnol.">
        <title>Genome sequence of the model mushroom Schizophyllum commune.</title>
        <authorList>
            <person name="Ohm R.A."/>
            <person name="de Jong J.F."/>
            <person name="Lugones L.G."/>
            <person name="Aerts A."/>
            <person name="Kothe E."/>
            <person name="Stajich J.E."/>
            <person name="de Vries R.P."/>
            <person name="Record E."/>
            <person name="Levasseur A."/>
            <person name="Baker S.E."/>
            <person name="Bartholomew K.A."/>
            <person name="Coutinho P.M."/>
            <person name="Erdmann S."/>
            <person name="Fowler T.J."/>
            <person name="Gathman A.C."/>
            <person name="Lombard V."/>
            <person name="Henrissat B."/>
            <person name="Knabe N."/>
            <person name="Kuees U."/>
            <person name="Lilly W.W."/>
            <person name="Lindquist E."/>
            <person name="Lucas S."/>
            <person name="Magnuson J.K."/>
            <person name="Piumi F."/>
            <person name="Raudaskoski M."/>
            <person name="Salamov A."/>
            <person name="Schmutz J."/>
            <person name="Schwarze F.W.M.R."/>
            <person name="vanKuyk P.A."/>
            <person name="Horton J.S."/>
            <person name="Grigoriev I.V."/>
            <person name="Woesten H.A.B."/>
        </authorList>
    </citation>
    <scope>NUCLEOTIDE SEQUENCE [LARGE SCALE GENOMIC DNA]</scope>
    <source>
        <strain evidence="2">H4-8 / FGSC 9210</strain>
    </source>
</reference>
<accession>D8PY98</accession>
<dbReference type="OMA" id="LEMEMSH"/>
<dbReference type="InParanoid" id="D8PY98"/>
<dbReference type="AlphaFoldDB" id="D8PY98"/>
<dbReference type="Gene3D" id="1.20.1280.50">
    <property type="match status" value="1"/>
</dbReference>
<evidence type="ECO:0000313" key="1">
    <source>
        <dbReference type="EMBL" id="EFI99814.1"/>
    </source>
</evidence>
<dbReference type="Proteomes" id="UP000007431">
    <property type="component" value="Unassembled WGS sequence"/>
</dbReference>
<keyword evidence="2" id="KW-1185">Reference proteome</keyword>
<dbReference type="InterPro" id="IPR032675">
    <property type="entry name" value="LRR_dom_sf"/>
</dbReference>
<dbReference type="VEuPathDB" id="FungiDB:SCHCODRAFT_02616969"/>
<sequence>METYRTNDPSSTTRADANHLRELDEGLEAEESTLLSIFNQLDYALLRITQQRQLNRALLAPVRRLPREILSEIFLFAATFSSRIDSPSVFPVHRKYPFAAVCRMWRSVALSTPDLWTDIRLTRNEKPGSLKLLERDLRLTKARPLHVQLVQGAGEYWDATPRACYDLVLAQQHRWRSLRLEKPREAVPPRASAPANMELLSLEMLRAEIDMMDIYLVEQSIHDTGTVQLFRTLGVAPRLRSVELSFSGHLPHEIGLLLPDSWRLSHLALAFHLVIGDEDPCILFLPLVQQAAPTLEELRLVVDYAVPVEEQGLFDLPDDLVPSEAPNLRRIAATGPACTLLGAINAPRLSSLRLERIVDMPIVGDEWMDAHLTTLVRGAAPASSLELVDIAWTADSLLATLRTLPNIASLRIEETTAELAGACITEALLAGLTRGGVAVDGALTPPNPLCPLPNLRTLHLGPCQRPPEDEVSLTAAMRRMEVARGLGGSADGVDFLPLEEFTYEYHCPTFDTPPSRRIAL</sequence>
<dbReference type="eggNOG" id="ENOG502R1PE">
    <property type="taxonomic scope" value="Eukaryota"/>
</dbReference>
<name>D8PY98_SCHCM</name>
<proteinExistence type="predicted"/>
<dbReference type="EMBL" id="GL377304">
    <property type="protein sequence ID" value="EFI99814.1"/>
    <property type="molecule type" value="Genomic_DNA"/>
</dbReference>
<dbReference type="HOGENOM" id="CLU_018544_13_0_1"/>
<dbReference type="Gene3D" id="3.80.10.10">
    <property type="entry name" value="Ribonuclease Inhibitor"/>
    <property type="match status" value="1"/>
</dbReference>
<dbReference type="SUPFAM" id="SSF52047">
    <property type="entry name" value="RNI-like"/>
    <property type="match status" value="1"/>
</dbReference>
<dbReference type="OrthoDB" id="3229088at2759"/>
<organism evidence="2">
    <name type="scientific">Schizophyllum commune (strain H4-8 / FGSC 9210)</name>
    <name type="common">Split gill fungus</name>
    <dbReference type="NCBI Taxonomy" id="578458"/>
    <lineage>
        <taxon>Eukaryota</taxon>
        <taxon>Fungi</taxon>
        <taxon>Dikarya</taxon>
        <taxon>Basidiomycota</taxon>
        <taxon>Agaricomycotina</taxon>
        <taxon>Agaricomycetes</taxon>
        <taxon>Agaricomycetidae</taxon>
        <taxon>Agaricales</taxon>
        <taxon>Schizophyllaceae</taxon>
        <taxon>Schizophyllum</taxon>
    </lineage>
</organism>